<accession>A0A8S9FH09</accession>
<protein>
    <submittedName>
        <fullName evidence="2">Uncharacterized protein</fullName>
    </submittedName>
</protein>
<comment type="caution">
    <text evidence="2">The sequence shown here is derived from an EMBL/GenBank/DDBJ whole genome shotgun (WGS) entry which is preliminary data.</text>
</comment>
<organism evidence="2">
    <name type="scientific">Brassica cretica</name>
    <name type="common">Mustard</name>
    <dbReference type="NCBI Taxonomy" id="69181"/>
    <lineage>
        <taxon>Eukaryota</taxon>
        <taxon>Viridiplantae</taxon>
        <taxon>Streptophyta</taxon>
        <taxon>Embryophyta</taxon>
        <taxon>Tracheophyta</taxon>
        <taxon>Spermatophyta</taxon>
        <taxon>Magnoliopsida</taxon>
        <taxon>eudicotyledons</taxon>
        <taxon>Gunneridae</taxon>
        <taxon>Pentapetalae</taxon>
        <taxon>rosids</taxon>
        <taxon>malvids</taxon>
        <taxon>Brassicales</taxon>
        <taxon>Brassicaceae</taxon>
        <taxon>Brassiceae</taxon>
        <taxon>Brassica</taxon>
    </lineage>
</organism>
<proteinExistence type="predicted"/>
<reference evidence="2" key="1">
    <citation type="submission" date="2019-12" db="EMBL/GenBank/DDBJ databases">
        <title>Genome sequencing and annotation of Brassica cretica.</title>
        <authorList>
            <person name="Studholme D.J."/>
            <person name="Sarris P.F."/>
        </authorList>
    </citation>
    <scope>NUCLEOTIDE SEQUENCE</scope>
    <source>
        <strain evidence="2">PFS-102/07</strain>
        <tissue evidence="2">Leaf</tissue>
    </source>
</reference>
<dbReference type="EMBL" id="QGKY02002305">
    <property type="protein sequence ID" value="KAF2531666.1"/>
    <property type="molecule type" value="Genomic_DNA"/>
</dbReference>
<dbReference type="AlphaFoldDB" id="A0A8S9FH09"/>
<sequence>MRSSTSIMVNPQDERVITDHEEGIIRKTTPWKGKPGHMGLEVAADRTEEE</sequence>
<name>A0A8S9FH09_BRACR</name>
<evidence type="ECO:0000256" key="1">
    <source>
        <dbReference type="SAM" id="MobiDB-lite"/>
    </source>
</evidence>
<evidence type="ECO:0000313" key="2">
    <source>
        <dbReference type="EMBL" id="KAF2531666.1"/>
    </source>
</evidence>
<gene>
    <name evidence="2" type="ORF">F2Q70_00033296</name>
</gene>
<feature type="region of interest" description="Disordered" evidence="1">
    <location>
        <begin position="27"/>
        <end position="50"/>
    </location>
</feature>